<name>A0A8I1M969_9PROT</name>
<keyword evidence="1" id="KW-0732">Signal</keyword>
<sequence>MKIRFDALRGLARHVIMAGIMIALSAVVAPSPSHAASCTATTNSAFATTIANGHAYTKHKDEFVKGKVIDNLAFPDATIASAGEFATFLEGILDAPSENKSLANSRAAYWDSRTGTIIITNANAGDCGTAFRPTDGVTYYNQQK</sequence>
<protein>
    <recommendedName>
        <fullName evidence="4">MAFB alternative</fullName>
    </recommendedName>
</protein>
<evidence type="ECO:0000256" key="1">
    <source>
        <dbReference type="SAM" id="SignalP"/>
    </source>
</evidence>
<organism evidence="2 3">
    <name type="scientific">Thalassospira povalilytica</name>
    <dbReference type="NCBI Taxonomy" id="732237"/>
    <lineage>
        <taxon>Bacteria</taxon>
        <taxon>Pseudomonadati</taxon>
        <taxon>Pseudomonadota</taxon>
        <taxon>Alphaproteobacteria</taxon>
        <taxon>Rhodospirillales</taxon>
        <taxon>Thalassospiraceae</taxon>
        <taxon>Thalassospira</taxon>
    </lineage>
</organism>
<comment type="caution">
    <text evidence="2">The sequence shown here is derived from an EMBL/GenBank/DDBJ whole genome shotgun (WGS) entry which is preliminary data.</text>
</comment>
<accession>A0A8I1M969</accession>
<proteinExistence type="predicted"/>
<dbReference type="Proteomes" id="UP000664405">
    <property type="component" value="Unassembled WGS sequence"/>
</dbReference>
<evidence type="ECO:0000313" key="2">
    <source>
        <dbReference type="EMBL" id="MBN8197089.1"/>
    </source>
</evidence>
<gene>
    <name evidence="2" type="ORF">JF547_11520</name>
</gene>
<dbReference type="AlphaFoldDB" id="A0A8I1M969"/>
<reference evidence="2" key="1">
    <citation type="submission" date="2020-12" db="EMBL/GenBank/DDBJ databases">
        <title>Oil enriched cultivation method for isolating marine PHA-producing bacteria.</title>
        <authorList>
            <person name="Zheng W."/>
            <person name="Yu S."/>
            <person name="Huang Y."/>
        </authorList>
    </citation>
    <scope>NUCLEOTIDE SEQUENCE</scope>
    <source>
        <strain evidence="2">SY-2-3</strain>
    </source>
</reference>
<evidence type="ECO:0000313" key="3">
    <source>
        <dbReference type="Proteomes" id="UP000664405"/>
    </source>
</evidence>
<feature type="chain" id="PRO_5034172802" description="MAFB alternative" evidence="1">
    <location>
        <begin position="36"/>
        <end position="144"/>
    </location>
</feature>
<dbReference type="RefSeq" id="WP_206927498.1">
    <property type="nucleotide sequence ID" value="NZ_JAEKJW010000002.1"/>
</dbReference>
<feature type="signal peptide" evidence="1">
    <location>
        <begin position="1"/>
        <end position="35"/>
    </location>
</feature>
<evidence type="ECO:0008006" key="4">
    <source>
        <dbReference type="Google" id="ProtNLM"/>
    </source>
</evidence>
<dbReference type="EMBL" id="JAEKJW010000002">
    <property type="protein sequence ID" value="MBN8197089.1"/>
    <property type="molecule type" value="Genomic_DNA"/>
</dbReference>